<keyword evidence="4" id="KW-1185">Reference proteome</keyword>
<dbReference type="SUPFAM" id="SSF53686">
    <property type="entry name" value="Tryptophan synthase beta subunit-like PLP-dependent enzymes"/>
    <property type="match status" value="1"/>
</dbReference>
<dbReference type="EMBL" id="SDRB02011419">
    <property type="protein sequence ID" value="THG01422.1"/>
    <property type="molecule type" value="Genomic_DNA"/>
</dbReference>
<dbReference type="Proteomes" id="UP000306102">
    <property type="component" value="Unassembled WGS sequence"/>
</dbReference>
<gene>
    <name evidence="3" type="ORF">TEA_023610</name>
</gene>
<feature type="region of interest" description="Disordered" evidence="1">
    <location>
        <begin position="20"/>
        <end position="72"/>
    </location>
</feature>
<name>A0A4S4DFC3_CAMSN</name>
<feature type="region of interest" description="Disordered" evidence="1">
    <location>
        <begin position="306"/>
        <end position="328"/>
    </location>
</feature>
<proteinExistence type="predicted"/>
<dbReference type="InterPro" id="IPR001926">
    <property type="entry name" value="TrpB-like_PALP"/>
</dbReference>
<dbReference type="Gene3D" id="3.40.50.1100">
    <property type="match status" value="1"/>
</dbReference>
<feature type="domain" description="Tryptophan synthase beta chain-like PALP" evidence="2">
    <location>
        <begin position="121"/>
        <end position="166"/>
    </location>
</feature>
<dbReference type="Pfam" id="PF00291">
    <property type="entry name" value="PALP"/>
    <property type="match status" value="1"/>
</dbReference>
<dbReference type="InterPro" id="IPR036052">
    <property type="entry name" value="TrpB-like_PALP_sf"/>
</dbReference>
<evidence type="ECO:0000313" key="4">
    <source>
        <dbReference type="Proteomes" id="UP000306102"/>
    </source>
</evidence>
<accession>A0A4S4DFC3</accession>
<evidence type="ECO:0000313" key="3">
    <source>
        <dbReference type="EMBL" id="THG01422.1"/>
    </source>
</evidence>
<organism evidence="3 4">
    <name type="scientific">Camellia sinensis var. sinensis</name>
    <name type="common">China tea</name>
    <dbReference type="NCBI Taxonomy" id="542762"/>
    <lineage>
        <taxon>Eukaryota</taxon>
        <taxon>Viridiplantae</taxon>
        <taxon>Streptophyta</taxon>
        <taxon>Embryophyta</taxon>
        <taxon>Tracheophyta</taxon>
        <taxon>Spermatophyta</taxon>
        <taxon>Magnoliopsida</taxon>
        <taxon>eudicotyledons</taxon>
        <taxon>Gunneridae</taxon>
        <taxon>Pentapetalae</taxon>
        <taxon>asterids</taxon>
        <taxon>Ericales</taxon>
        <taxon>Theaceae</taxon>
        <taxon>Camellia</taxon>
    </lineage>
</organism>
<dbReference type="STRING" id="542762.A0A4S4DFC3"/>
<sequence>MRVIDDDKDRHRSIVDSKRKLKFNDESSTADDERKLEFNDSPSPPNLTSPQTTTAGTDRHGHGHRRRSPFPSMILLRPPLVPQYAKPLNQIPLVGPLFTPPMNVNSVARVVVRAATDPVHYETTGLEIWEDTRGKVDIFIAGIGTGGTISRVGRFLKQQNPSIKLSSDEAVETAKQLALQEGLFPFIQSKHQDCLNQHNSKTDQTVQRISKTSAHSHEQNLVLGAHQQNRSGTTDQHISKTEQALQQTASPSGNLHYLELHCHELLQPNNHSNHTALNYNSPSYNLSTQCKNSKGKPFLIQYVTPTEDDAPEQNNKLLERQHNNNIYR</sequence>
<protein>
    <recommendedName>
        <fullName evidence="2">Tryptophan synthase beta chain-like PALP domain-containing protein</fullName>
    </recommendedName>
</protein>
<evidence type="ECO:0000259" key="2">
    <source>
        <dbReference type="Pfam" id="PF00291"/>
    </source>
</evidence>
<dbReference type="InterPro" id="IPR050214">
    <property type="entry name" value="Cys_Synth/Cystath_Beta-Synth"/>
</dbReference>
<feature type="compositionally biased region" description="Basic and acidic residues" evidence="1">
    <location>
        <begin position="20"/>
        <end position="38"/>
    </location>
</feature>
<reference evidence="3 4" key="1">
    <citation type="journal article" date="2018" name="Proc. Natl. Acad. Sci. U.S.A.">
        <title>Draft genome sequence of Camellia sinensis var. sinensis provides insights into the evolution of the tea genome and tea quality.</title>
        <authorList>
            <person name="Wei C."/>
            <person name="Yang H."/>
            <person name="Wang S."/>
            <person name="Zhao J."/>
            <person name="Liu C."/>
            <person name="Gao L."/>
            <person name="Xia E."/>
            <person name="Lu Y."/>
            <person name="Tai Y."/>
            <person name="She G."/>
            <person name="Sun J."/>
            <person name="Cao H."/>
            <person name="Tong W."/>
            <person name="Gao Q."/>
            <person name="Li Y."/>
            <person name="Deng W."/>
            <person name="Jiang X."/>
            <person name="Wang W."/>
            <person name="Chen Q."/>
            <person name="Zhang S."/>
            <person name="Li H."/>
            <person name="Wu J."/>
            <person name="Wang P."/>
            <person name="Li P."/>
            <person name="Shi C."/>
            <person name="Zheng F."/>
            <person name="Jian J."/>
            <person name="Huang B."/>
            <person name="Shan D."/>
            <person name="Shi M."/>
            <person name="Fang C."/>
            <person name="Yue Y."/>
            <person name="Li F."/>
            <person name="Li D."/>
            <person name="Wei S."/>
            <person name="Han B."/>
            <person name="Jiang C."/>
            <person name="Yin Y."/>
            <person name="Xia T."/>
            <person name="Zhang Z."/>
            <person name="Bennetzen J.L."/>
            <person name="Zhao S."/>
            <person name="Wan X."/>
        </authorList>
    </citation>
    <scope>NUCLEOTIDE SEQUENCE [LARGE SCALE GENOMIC DNA]</scope>
    <source>
        <strain evidence="4">cv. Shuchazao</strain>
        <tissue evidence="3">Leaf</tissue>
    </source>
</reference>
<evidence type="ECO:0000256" key="1">
    <source>
        <dbReference type="SAM" id="MobiDB-lite"/>
    </source>
</evidence>
<dbReference type="AlphaFoldDB" id="A0A4S4DFC3"/>
<dbReference type="PANTHER" id="PTHR10314">
    <property type="entry name" value="CYSTATHIONINE BETA-SYNTHASE"/>
    <property type="match status" value="1"/>
</dbReference>
<comment type="caution">
    <text evidence="3">The sequence shown here is derived from an EMBL/GenBank/DDBJ whole genome shotgun (WGS) entry which is preliminary data.</text>
</comment>